<dbReference type="GeneID" id="34567695"/>
<reference evidence="2 3" key="1">
    <citation type="journal article" date="2013" name="Science">
        <title>Pandoraviruses: amoeba viruses with genomes up to 2.5 Mb reaching that of parasitic eukaryotes.</title>
        <authorList>
            <person name="Philippe N."/>
            <person name="Legendre M."/>
            <person name="Doutre G."/>
            <person name="Coute Y."/>
            <person name="Poirot O."/>
            <person name="Lescot M."/>
            <person name="Arslan D."/>
            <person name="Seltzer V."/>
            <person name="Bertaux L."/>
            <person name="Bruley C."/>
            <person name="Garin J."/>
            <person name="Claverie J.M."/>
            <person name="Abergel C."/>
        </authorList>
    </citation>
    <scope>NUCLEOTIDE SEQUENCE [LARGE SCALE GENOMIC DNA]</scope>
    <source>
        <strain evidence="2">Melbourne</strain>
    </source>
</reference>
<dbReference type="RefSeq" id="YP_009430177.1">
    <property type="nucleotide sequence ID" value="NC_021858.1"/>
</dbReference>
<dbReference type="InterPro" id="IPR036770">
    <property type="entry name" value="Ankyrin_rpt-contain_sf"/>
</dbReference>
<accession>A0A291AU76</accession>
<proteinExistence type="predicted"/>
<feature type="region of interest" description="Disordered" evidence="1">
    <location>
        <begin position="1"/>
        <end position="22"/>
    </location>
</feature>
<evidence type="ECO:0000313" key="2">
    <source>
        <dbReference type="EMBL" id="ATE82468.1"/>
    </source>
</evidence>
<dbReference type="KEGG" id="vg:34567695"/>
<organism evidence="2 3">
    <name type="scientific">Pandoravirus dulcis</name>
    <dbReference type="NCBI Taxonomy" id="1349409"/>
    <lineage>
        <taxon>Viruses</taxon>
        <taxon>Pandoravirus</taxon>
    </lineage>
</organism>
<sequence length="585" mass="61445">MDMTTTATARPDDVPFSRPNANHAPVGEVVARGCDLGLADMPPELLVCIAEKLDRPRDLVAAQIASSLFARAPLDQFVGRRYAGRLRALIEAGAPVGAVRVAIAHDRRALSPSLIHPAVRYGDVSVLDALCQALFDPHRDQTAPADDGLVHAPGRPAHAITQDRLLNALWCAVQYGRVDALRYLTAHDTPLGQCGRSWVDGGLLIAAVGHNSVAIVACLHRLLAPDEAAPCRCTRAVGEAAWNALTPDVALWLRDARCAGYVKPRSFHISKAISRGHAAHVARMVEAYADPRVLDDGTDGKDAAAVLPPAAVPAVGRAVSRAAAAGNMAMMDVATRSLCRDAFPIVVGAARGGRADLLTWATAPDGPCVAALGMPTTEMMRTAAAAAVLSDRPSSLHWMACHFPGAITPVLLWTAVSSGAAGAFDTLCHLVEGPIAWTGLLGEAMASGSLAVVRLLVEEKHVDIDPLCVISWGLGSDDVADYLCQRLANDQLQTIVDIAGSHANPSDSRRKLLKRVRNRVPHLCLAAHYAAEGAACGDPYSEPMDVCACSKCADPHGAVSASPASSAKRLRVDASQEAPPPPTDP</sequence>
<feature type="region of interest" description="Disordered" evidence="1">
    <location>
        <begin position="554"/>
        <end position="585"/>
    </location>
</feature>
<evidence type="ECO:0008006" key="4">
    <source>
        <dbReference type="Google" id="ProtNLM"/>
    </source>
</evidence>
<evidence type="ECO:0000313" key="3">
    <source>
        <dbReference type="Proteomes" id="UP000201566"/>
    </source>
</evidence>
<dbReference type="Gene3D" id="1.25.40.20">
    <property type="entry name" value="Ankyrin repeat-containing domain"/>
    <property type="match status" value="1"/>
</dbReference>
<dbReference type="EMBL" id="KC977570">
    <property type="protein sequence ID" value="ATE82468.1"/>
    <property type="molecule type" value="Genomic_DNA"/>
</dbReference>
<name>A0A291AU76_9VIRU</name>
<dbReference type="Proteomes" id="UP000201566">
    <property type="component" value="Segment"/>
</dbReference>
<protein>
    <recommendedName>
        <fullName evidence="4">Ankyrin repeat domain containing protein</fullName>
    </recommendedName>
</protein>
<evidence type="ECO:0000256" key="1">
    <source>
        <dbReference type="SAM" id="MobiDB-lite"/>
    </source>
</evidence>
<gene>
    <name evidence="2" type="ORF">pdul_cds_118</name>
</gene>